<name>A0A9W6XHA5_9STRA</name>
<feature type="region of interest" description="Disordered" evidence="1">
    <location>
        <begin position="45"/>
        <end position="71"/>
    </location>
</feature>
<dbReference type="EMBL" id="BSXT01001144">
    <property type="protein sequence ID" value="GMF39230.1"/>
    <property type="molecule type" value="Genomic_DNA"/>
</dbReference>
<protein>
    <submittedName>
        <fullName evidence="2">Unnamed protein product</fullName>
    </submittedName>
</protein>
<keyword evidence="3" id="KW-1185">Reference proteome</keyword>
<comment type="caution">
    <text evidence="2">The sequence shown here is derived from an EMBL/GenBank/DDBJ whole genome shotgun (WGS) entry which is preliminary data.</text>
</comment>
<gene>
    <name evidence="2" type="ORF">Pfra01_001158400</name>
</gene>
<dbReference type="AlphaFoldDB" id="A0A9W6XHA5"/>
<reference evidence="2" key="1">
    <citation type="submission" date="2023-04" db="EMBL/GenBank/DDBJ databases">
        <title>Phytophthora fragariaefolia NBRC 109709.</title>
        <authorList>
            <person name="Ichikawa N."/>
            <person name="Sato H."/>
            <person name="Tonouchi N."/>
        </authorList>
    </citation>
    <scope>NUCLEOTIDE SEQUENCE</scope>
    <source>
        <strain evidence="2">NBRC 109709</strain>
    </source>
</reference>
<evidence type="ECO:0000313" key="3">
    <source>
        <dbReference type="Proteomes" id="UP001165121"/>
    </source>
</evidence>
<sequence length="155" mass="16555">MCRPRHINPKDSLVEILVLIRNEHANDDGTPAASAAANSVVASSATTGSSSASPSVITSTVTTSSSPKRTMSLGEYKKMRGNTVFARDELEGLFDPASDQRRDHYIGLFHELRWYGNKKTSRRSRDPSGTPSVNAGVISLISSTATQLASVSAFA</sequence>
<evidence type="ECO:0000256" key="1">
    <source>
        <dbReference type="SAM" id="MobiDB-lite"/>
    </source>
</evidence>
<feature type="compositionally biased region" description="Low complexity" evidence="1">
    <location>
        <begin position="45"/>
        <end position="67"/>
    </location>
</feature>
<organism evidence="2 3">
    <name type="scientific">Phytophthora fragariaefolia</name>
    <dbReference type="NCBI Taxonomy" id="1490495"/>
    <lineage>
        <taxon>Eukaryota</taxon>
        <taxon>Sar</taxon>
        <taxon>Stramenopiles</taxon>
        <taxon>Oomycota</taxon>
        <taxon>Peronosporomycetes</taxon>
        <taxon>Peronosporales</taxon>
        <taxon>Peronosporaceae</taxon>
        <taxon>Phytophthora</taxon>
    </lineage>
</organism>
<accession>A0A9W6XHA5</accession>
<dbReference type="Proteomes" id="UP001165121">
    <property type="component" value="Unassembled WGS sequence"/>
</dbReference>
<evidence type="ECO:0000313" key="2">
    <source>
        <dbReference type="EMBL" id="GMF39230.1"/>
    </source>
</evidence>
<dbReference type="OrthoDB" id="146331at2759"/>
<proteinExistence type="predicted"/>